<evidence type="ECO:0000256" key="10">
    <source>
        <dbReference type="RuleBase" id="RU003826"/>
    </source>
</evidence>
<feature type="binding site" evidence="9">
    <location>
        <begin position="183"/>
        <end position="184"/>
    </location>
    <ligand>
        <name>2-[(2R,5Z)-2-carboxy-4-methylthiazol-5(2H)-ylidene]ethyl phosphate</name>
        <dbReference type="ChEBI" id="CHEBI:62899"/>
    </ligand>
</feature>
<organism evidence="13 14">
    <name type="scientific">Paenibacillus hemerocallicola</name>
    <dbReference type="NCBI Taxonomy" id="1172614"/>
    <lineage>
        <taxon>Bacteria</taxon>
        <taxon>Bacillati</taxon>
        <taxon>Bacillota</taxon>
        <taxon>Bacilli</taxon>
        <taxon>Bacillales</taxon>
        <taxon>Paenibacillaceae</taxon>
        <taxon>Paenibacillus</taxon>
    </lineage>
</organism>
<evidence type="ECO:0000256" key="1">
    <source>
        <dbReference type="ARBA" id="ARBA00005165"/>
    </source>
</evidence>
<dbReference type="GO" id="GO:0000287">
    <property type="term" value="F:magnesium ion binding"/>
    <property type="evidence" value="ECO:0007669"/>
    <property type="project" value="UniProtKB-UniRule"/>
</dbReference>
<dbReference type="InterPro" id="IPR013785">
    <property type="entry name" value="Aldolase_TIM"/>
</dbReference>
<keyword evidence="3 9" id="KW-0479">Metal-binding</keyword>
<feature type="binding site" evidence="9">
    <location>
        <position position="163"/>
    </location>
    <ligand>
        <name>2-[(2R,5Z)-2-carboxy-4-methylthiazol-5(2H)-ylidene]ethyl phosphate</name>
        <dbReference type="ChEBI" id="CHEBI:62899"/>
    </ligand>
</feature>
<feature type="binding site" evidence="9">
    <location>
        <position position="69"/>
    </location>
    <ligand>
        <name>Mg(2+)</name>
        <dbReference type="ChEBI" id="CHEBI:18420"/>
    </ligand>
</feature>
<evidence type="ECO:0000259" key="12">
    <source>
        <dbReference type="Pfam" id="PF02581"/>
    </source>
</evidence>
<evidence type="ECO:0000313" key="14">
    <source>
        <dbReference type="Proteomes" id="UP000307943"/>
    </source>
</evidence>
<dbReference type="HAMAP" id="MF_00097">
    <property type="entry name" value="TMP_synthase"/>
    <property type="match status" value="1"/>
</dbReference>
<keyword evidence="14" id="KW-1185">Reference proteome</keyword>
<evidence type="ECO:0000256" key="9">
    <source>
        <dbReference type="HAMAP-Rule" id="MF_00097"/>
    </source>
</evidence>
<dbReference type="EC" id="2.5.1.3" evidence="9"/>
<dbReference type="FunFam" id="3.20.20.70:FF:000096">
    <property type="entry name" value="Thiamine-phosphate synthase"/>
    <property type="match status" value="1"/>
</dbReference>
<dbReference type="GO" id="GO:0004789">
    <property type="term" value="F:thiamine-phosphate diphosphorylase activity"/>
    <property type="evidence" value="ECO:0007669"/>
    <property type="project" value="UniProtKB-UniRule"/>
</dbReference>
<evidence type="ECO:0000256" key="4">
    <source>
        <dbReference type="ARBA" id="ARBA00022842"/>
    </source>
</evidence>
<evidence type="ECO:0000256" key="2">
    <source>
        <dbReference type="ARBA" id="ARBA00022679"/>
    </source>
</evidence>
<feature type="binding site" evidence="9">
    <location>
        <begin position="36"/>
        <end position="40"/>
    </location>
    <ligand>
        <name>4-amino-2-methyl-5-(diphosphooxymethyl)pyrimidine</name>
        <dbReference type="ChEBI" id="CHEBI:57841"/>
    </ligand>
</feature>
<dbReference type="GO" id="GO:0005737">
    <property type="term" value="C:cytoplasm"/>
    <property type="evidence" value="ECO:0007669"/>
    <property type="project" value="TreeGrafter"/>
</dbReference>
<dbReference type="PANTHER" id="PTHR20857:SF15">
    <property type="entry name" value="THIAMINE-PHOSPHATE SYNTHASE"/>
    <property type="match status" value="1"/>
</dbReference>
<evidence type="ECO:0000256" key="5">
    <source>
        <dbReference type="ARBA" id="ARBA00022977"/>
    </source>
</evidence>
<dbReference type="PANTHER" id="PTHR20857">
    <property type="entry name" value="THIAMINE-PHOSPHATE PYROPHOSPHORYLASE"/>
    <property type="match status" value="1"/>
</dbReference>
<evidence type="ECO:0000313" key="13">
    <source>
        <dbReference type="EMBL" id="TNJ67285.1"/>
    </source>
</evidence>
<comment type="similarity">
    <text evidence="9 10">Belongs to the thiamine-phosphate synthase family.</text>
</comment>
<dbReference type="Pfam" id="PF02581">
    <property type="entry name" value="TMP-TENI"/>
    <property type="match status" value="1"/>
</dbReference>
<keyword evidence="5 9" id="KW-0784">Thiamine biosynthesis</keyword>
<dbReference type="GO" id="GO:0009228">
    <property type="term" value="P:thiamine biosynthetic process"/>
    <property type="evidence" value="ECO:0007669"/>
    <property type="project" value="UniProtKB-KW"/>
</dbReference>
<comment type="cofactor">
    <cofactor evidence="9">
        <name>Mg(2+)</name>
        <dbReference type="ChEBI" id="CHEBI:18420"/>
    </cofactor>
    <text evidence="9">Binds 1 Mg(2+) ion per subunit.</text>
</comment>
<name>A0A5C4TEC1_9BACL</name>
<dbReference type="InterPro" id="IPR022998">
    <property type="entry name" value="ThiamineP_synth_TenI"/>
</dbReference>
<comment type="function">
    <text evidence="9">Condenses 4-methyl-5-(beta-hydroxyethyl)thiazole monophosphate (THZ-P) and 2-methyl-4-amino-5-hydroxymethyl pyrimidine pyrophosphate (HMP-PP) to form thiamine monophosphate (TMP).</text>
</comment>
<gene>
    <name evidence="9 13" type="primary">thiE</name>
    <name evidence="13" type="ORF">FE784_04785</name>
</gene>
<protein>
    <recommendedName>
        <fullName evidence="9">Thiamine-phosphate synthase</fullName>
        <shortName evidence="9">TP synthase</shortName>
        <shortName evidence="9">TPS</shortName>
        <ecNumber evidence="9">2.5.1.3</ecNumber>
    </recommendedName>
    <alternativeName>
        <fullName evidence="9">Thiamine-phosphate pyrophosphorylase</fullName>
        <shortName evidence="9">TMP pyrophosphorylase</shortName>
        <shortName evidence="9">TMP-PPase</shortName>
    </alternativeName>
</protein>
<sequence length="216" mass="23287">MKDFKLYAITGEQFHPGRTMLEVMEEAIQGGCDIIQLRDKKSPKREVLAKAKALRELTRRYGTTFIVNDHIDIALAVDADGIHLGQDDLPLADARKIVGDKIIGISTHAIEEARQAELDGADYIGVGPIFPTKSKEDVVAPVTTAYVSQVAAEIGIPFVAIGGIKLHNVDQVLEAGATRICAISEIVGSPDIVGTCKSFLAKINASNAQLRTRPSR</sequence>
<comment type="pathway">
    <text evidence="1 9 11">Cofactor biosynthesis; thiamine diphosphate biosynthesis; thiamine phosphate from 4-amino-2-methyl-5-diphosphomethylpyrimidine and 4-methyl-5-(2-phosphoethyl)-thiazole: step 1/1.</text>
</comment>
<dbReference type="InterPro" id="IPR036206">
    <property type="entry name" value="ThiamineP_synth_sf"/>
</dbReference>
<dbReference type="SUPFAM" id="SSF51391">
    <property type="entry name" value="Thiamin phosphate synthase"/>
    <property type="match status" value="1"/>
</dbReference>
<evidence type="ECO:0000256" key="8">
    <source>
        <dbReference type="ARBA" id="ARBA00047883"/>
    </source>
</evidence>
<dbReference type="Proteomes" id="UP000307943">
    <property type="component" value="Unassembled WGS sequence"/>
</dbReference>
<accession>A0A5C4TEC1</accession>
<feature type="binding site" evidence="9">
    <location>
        <position position="135"/>
    </location>
    <ligand>
        <name>4-amino-2-methyl-5-(diphosphooxymethyl)pyrimidine</name>
        <dbReference type="ChEBI" id="CHEBI:57841"/>
    </ligand>
</feature>
<comment type="catalytic activity">
    <reaction evidence="6 9 10">
        <text>4-methyl-5-(2-phosphooxyethyl)-thiazole + 4-amino-2-methyl-5-(diphosphooxymethyl)pyrimidine + H(+) = thiamine phosphate + diphosphate</text>
        <dbReference type="Rhea" id="RHEA:22328"/>
        <dbReference type="ChEBI" id="CHEBI:15378"/>
        <dbReference type="ChEBI" id="CHEBI:33019"/>
        <dbReference type="ChEBI" id="CHEBI:37575"/>
        <dbReference type="ChEBI" id="CHEBI:57841"/>
        <dbReference type="ChEBI" id="CHEBI:58296"/>
        <dbReference type="EC" id="2.5.1.3"/>
    </reaction>
</comment>
<evidence type="ECO:0000256" key="3">
    <source>
        <dbReference type="ARBA" id="ARBA00022723"/>
    </source>
</evidence>
<dbReference type="EMBL" id="VDCQ01000005">
    <property type="protein sequence ID" value="TNJ67285.1"/>
    <property type="molecule type" value="Genomic_DNA"/>
</dbReference>
<dbReference type="OrthoDB" id="9812206at2"/>
<comment type="catalytic activity">
    <reaction evidence="7 9 10">
        <text>2-(2-carboxy-4-methylthiazol-5-yl)ethyl phosphate + 4-amino-2-methyl-5-(diphosphooxymethyl)pyrimidine + 2 H(+) = thiamine phosphate + CO2 + diphosphate</text>
        <dbReference type="Rhea" id="RHEA:47848"/>
        <dbReference type="ChEBI" id="CHEBI:15378"/>
        <dbReference type="ChEBI" id="CHEBI:16526"/>
        <dbReference type="ChEBI" id="CHEBI:33019"/>
        <dbReference type="ChEBI" id="CHEBI:37575"/>
        <dbReference type="ChEBI" id="CHEBI:57841"/>
        <dbReference type="ChEBI" id="CHEBI:62890"/>
        <dbReference type="EC" id="2.5.1.3"/>
    </reaction>
</comment>
<proteinExistence type="inferred from homology"/>
<reference evidence="13 14" key="1">
    <citation type="submission" date="2019-05" db="EMBL/GenBank/DDBJ databases">
        <title>We sequenced the genome of Paenibacillus hemerocallicola KCTC 33185 for further insight into its adaptation and study the phylogeny of Paenibacillus.</title>
        <authorList>
            <person name="Narsing Rao M.P."/>
        </authorList>
    </citation>
    <scope>NUCLEOTIDE SEQUENCE [LARGE SCALE GENOMIC DNA]</scope>
    <source>
        <strain evidence="13 14">KCTC 33185</strain>
    </source>
</reference>
<comment type="caution">
    <text evidence="13">The sequence shown here is derived from an EMBL/GenBank/DDBJ whole genome shotgun (WGS) entry which is preliminary data.</text>
</comment>
<feature type="binding site" evidence="9">
    <location>
        <position position="88"/>
    </location>
    <ligand>
        <name>Mg(2+)</name>
        <dbReference type="ChEBI" id="CHEBI:18420"/>
    </ligand>
</feature>
<dbReference type="UniPathway" id="UPA00060">
    <property type="reaction ID" value="UER00141"/>
</dbReference>
<dbReference type="GO" id="GO:0009229">
    <property type="term" value="P:thiamine diphosphate biosynthetic process"/>
    <property type="evidence" value="ECO:0007669"/>
    <property type="project" value="UniProtKB-UniRule"/>
</dbReference>
<comment type="catalytic activity">
    <reaction evidence="8 9 10">
        <text>2-[(2R,5Z)-2-carboxy-4-methylthiazol-5(2H)-ylidene]ethyl phosphate + 4-amino-2-methyl-5-(diphosphooxymethyl)pyrimidine + 2 H(+) = thiamine phosphate + CO2 + diphosphate</text>
        <dbReference type="Rhea" id="RHEA:47844"/>
        <dbReference type="ChEBI" id="CHEBI:15378"/>
        <dbReference type="ChEBI" id="CHEBI:16526"/>
        <dbReference type="ChEBI" id="CHEBI:33019"/>
        <dbReference type="ChEBI" id="CHEBI:37575"/>
        <dbReference type="ChEBI" id="CHEBI:57841"/>
        <dbReference type="ChEBI" id="CHEBI:62899"/>
        <dbReference type="EC" id="2.5.1.3"/>
    </reaction>
</comment>
<evidence type="ECO:0000256" key="6">
    <source>
        <dbReference type="ARBA" id="ARBA00047334"/>
    </source>
</evidence>
<evidence type="ECO:0000256" key="7">
    <source>
        <dbReference type="ARBA" id="ARBA00047851"/>
    </source>
</evidence>
<dbReference type="AlphaFoldDB" id="A0A5C4TEC1"/>
<dbReference type="CDD" id="cd00564">
    <property type="entry name" value="TMP_TenI"/>
    <property type="match status" value="1"/>
</dbReference>
<keyword evidence="2 9" id="KW-0808">Transferase</keyword>
<dbReference type="NCBIfam" id="TIGR00693">
    <property type="entry name" value="thiE"/>
    <property type="match status" value="1"/>
</dbReference>
<feature type="domain" description="Thiamine phosphate synthase/TenI" evidence="12">
    <location>
        <begin position="6"/>
        <end position="186"/>
    </location>
</feature>
<evidence type="ECO:0000256" key="11">
    <source>
        <dbReference type="RuleBase" id="RU004253"/>
    </source>
</evidence>
<feature type="binding site" evidence="9">
    <location>
        <position position="106"/>
    </location>
    <ligand>
        <name>4-amino-2-methyl-5-(diphosphooxymethyl)pyrimidine</name>
        <dbReference type="ChEBI" id="CHEBI:57841"/>
    </ligand>
</feature>
<dbReference type="Gene3D" id="3.20.20.70">
    <property type="entry name" value="Aldolase class I"/>
    <property type="match status" value="1"/>
</dbReference>
<dbReference type="RefSeq" id="WP_139601000.1">
    <property type="nucleotide sequence ID" value="NZ_VDCQ01000005.1"/>
</dbReference>
<feature type="binding site" evidence="9">
    <location>
        <position position="68"/>
    </location>
    <ligand>
        <name>4-amino-2-methyl-5-(diphosphooxymethyl)pyrimidine</name>
        <dbReference type="ChEBI" id="CHEBI:57841"/>
    </ligand>
</feature>
<feature type="binding site" evidence="9">
    <location>
        <begin position="132"/>
        <end position="134"/>
    </location>
    <ligand>
        <name>2-[(2R,5Z)-2-carboxy-4-methylthiazol-5(2H)-ylidene]ethyl phosphate</name>
        <dbReference type="ChEBI" id="CHEBI:62899"/>
    </ligand>
</feature>
<keyword evidence="4 9" id="KW-0460">Magnesium</keyword>
<dbReference type="InterPro" id="IPR034291">
    <property type="entry name" value="TMP_synthase"/>
</dbReference>